<name>A0ABV5Z8Z0_9GAMM</name>
<dbReference type="Proteomes" id="UP001589628">
    <property type="component" value="Unassembled WGS sequence"/>
</dbReference>
<comment type="caution">
    <text evidence="1">The sequence shown here is derived from an EMBL/GenBank/DDBJ whole genome shotgun (WGS) entry which is preliminary data.</text>
</comment>
<gene>
    <name evidence="1" type="ORF">ACFFLH_01580</name>
</gene>
<dbReference type="EMBL" id="JBHLZN010000001">
    <property type="protein sequence ID" value="MFB9885103.1"/>
    <property type="molecule type" value="Genomic_DNA"/>
</dbReference>
<dbReference type="RefSeq" id="WP_027313287.1">
    <property type="nucleotide sequence ID" value="NZ_JAUESS010000002.1"/>
</dbReference>
<reference evidence="1 2" key="1">
    <citation type="submission" date="2024-09" db="EMBL/GenBank/DDBJ databases">
        <authorList>
            <person name="Sun Q."/>
            <person name="Mori K."/>
        </authorList>
    </citation>
    <scope>NUCLEOTIDE SEQUENCE [LARGE SCALE GENOMIC DNA]</scope>
    <source>
        <strain evidence="1 2">ATCC 51285</strain>
    </source>
</reference>
<evidence type="ECO:0000313" key="1">
    <source>
        <dbReference type="EMBL" id="MFB9885103.1"/>
    </source>
</evidence>
<evidence type="ECO:0000313" key="2">
    <source>
        <dbReference type="Proteomes" id="UP001589628"/>
    </source>
</evidence>
<sequence>MRSLWLVAFVIWLSGCATVMQGQHKNYVNPYQPVQMNAKLVLEAPLEAKGYLDTLTLQLLGKGFSHAYVKEQAPKDYQPDYRVLLSLGKSTGQKTVSEPQYGYVNEGWRTECVDTANGRQCNSVPQMSWEVVGYQDKQVVTQRLSVSLEWLPAKGGEAVLKSVAESDQAGCADDKLYRFLLTQAVQRMDFLQSREAPFQVEMPEDYSCQ</sequence>
<proteinExistence type="predicted"/>
<protein>
    <recommendedName>
        <fullName evidence="3">Lipoprotein</fullName>
    </recommendedName>
</protein>
<accession>A0ABV5Z8Z0</accession>
<evidence type="ECO:0008006" key="3">
    <source>
        <dbReference type="Google" id="ProtNLM"/>
    </source>
</evidence>
<dbReference type="PROSITE" id="PS51257">
    <property type="entry name" value="PROKAR_LIPOPROTEIN"/>
    <property type="match status" value="1"/>
</dbReference>
<keyword evidence="2" id="KW-1185">Reference proteome</keyword>
<organism evidence="1 2">
    <name type="scientific">Balneatrix alpica</name>
    <dbReference type="NCBI Taxonomy" id="75684"/>
    <lineage>
        <taxon>Bacteria</taxon>
        <taxon>Pseudomonadati</taxon>
        <taxon>Pseudomonadota</taxon>
        <taxon>Gammaproteobacteria</taxon>
        <taxon>Oceanospirillales</taxon>
        <taxon>Balneatrichaceae</taxon>
        <taxon>Balneatrix</taxon>
    </lineage>
</organism>